<dbReference type="PANTHER" id="PTHR36848">
    <property type="entry name" value="DNA-BINDING PROTEIN (PUTATIVE SECRETED PROTEIN)-RELATED"/>
    <property type="match status" value="1"/>
</dbReference>
<gene>
    <name evidence="2" type="ORF">DSL64_16505</name>
</gene>
<reference evidence="2 3" key="1">
    <citation type="submission" date="2018-07" db="EMBL/GenBank/DDBJ databases">
        <title>Dyadobacter roseus sp. nov., isolated from rose rhizosphere soil.</title>
        <authorList>
            <person name="Chen L."/>
        </authorList>
    </citation>
    <scope>NUCLEOTIDE SEQUENCE [LARGE SCALE GENOMIC DNA]</scope>
    <source>
        <strain evidence="2 3">RS19</strain>
    </source>
</reference>
<comment type="caution">
    <text evidence="2">The sequence shown here is derived from an EMBL/GenBank/DDBJ whole genome shotgun (WGS) entry which is preliminary data.</text>
</comment>
<dbReference type="EMBL" id="QNUL01000013">
    <property type="protein sequence ID" value="REA59907.1"/>
    <property type="molecule type" value="Genomic_DNA"/>
</dbReference>
<dbReference type="AlphaFoldDB" id="A0A3D8YA08"/>
<dbReference type="Gene3D" id="3.40.50.880">
    <property type="match status" value="1"/>
</dbReference>
<keyword evidence="1" id="KW-0732">Signal</keyword>
<dbReference type="InterPro" id="IPR053161">
    <property type="entry name" value="Ulvan_degrading_GH"/>
</dbReference>
<evidence type="ECO:0000256" key="1">
    <source>
        <dbReference type="SAM" id="SignalP"/>
    </source>
</evidence>
<dbReference type="Proteomes" id="UP000256373">
    <property type="component" value="Unassembled WGS sequence"/>
</dbReference>
<dbReference type="InterPro" id="IPR029062">
    <property type="entry name" value="Class_I_gatase-like"/>
</dbReference>
<keyword evidence="3" id="KW-1185">Reference proteome</keyword>
<dbReference type="CDD" id="cd03143">
    <property type="entry name" value="A4_beta-galactosidase_middle_domain"/>
    <property type="match status" value="1"/>
</dbReference>
<dbReference type="Gene3D" id="2.60.120.260">
    <property type="entry name" value="Galactose-binding domain-like"/>
    <property type="match status" value="1"/>
</dbReference>
<dbReference type="OrthoDB" id="9761519at2"/>
<keyword evidence="2" id="KW-0378">Hydrolase</keyword>
<dbReference type="GO" id="GO:0016787">
    <property type="term" value="F:hydrolase activity"/>
    <property type="evidence" value="ECO:0007669"/>
    <property type="project" value="UniProtKB-KW"/>
</dbReference>
<dbReference type="Pfam" id="PF17132">
    <property type="entry name" value="Glyco_hydro_106"/>
    <property type="match status" value="3"/>
</dbReference>
<feature type="chain" id="PRO_5017714166" evidence="1">
    <location>
        <begin position="19"/>
        <end position="840"/>
    </location>
</feature>
<organism evidence="2 3">
    <name type="scientific">Dyadobacter luteus</name>
    <dbReference type="NCBI Taxonomy" id="2259619"/>
    <lineage>
        <taxon>Bacteria</taxon>
        <taxon>Pseudomonadati</taxon>
        <taxon>Bacteroidota</taxon>
        <taxon>Cytophagia</taxon>
        <taxon>Cytophagales</taxon>
        <taxon>Spirosomataceae</taxon>
        <taxon>Dyadobacter</taxon>
    </lineage>
</organism>
<evidence type="ECO:0000313" key="3">
    <source>
        <dbReference type="Proteomes" id="UP000256373"/>
    </source>
</evidence>
<dbReference type="PANTHER" id="PTHR36848:SF2">
    <property type="entry name" value="SECRETED PROTEIN"/>
    <property type="match status" value="1"/>
</dbReference>
<dbReference type="SUPFAM" id="SSF49785">
    <property type="entry name" value="Galactose-binding domain-like"/>
    <property type="match status" value="1"/>
</dbReference>
<accession>A0A3D8YA08</accession>
<proteinExistence type="predicted"/>
<sequence>MRLRILLCLMSFALTVNAQNISTARPWTYWWWMGSAVKKQDIKAQLDIFKKSGLGGVHIIPIYGAKGAEKDFIPFLSPKWLEMMEYTVAEGKKLGLGVDMTTGTGWPFGGPNVSTELGALQMEVVDGAPSVKNTKQMVKRAAPGGEGLVFNPFHKSAMSQYLTRFDSAFSAVREKPRSMYMDSYEAYGANWTEDFLTEFQKRRGYDLRPNLTLLKDSVNKQNAGLVRIDYQQTLAELLRERYANSWTKWSRDHGFKTRYQAHGSPGNLLDLYDESDIPETESFGTSRFPIPGLRVDPDYSIKQFGTPNPLAMKFASSAAHFSGKKLVSSETSTWLANHFKVSLSQIKPQIDELFVSGINHIFYHGTTYSPINDPYPGWLFYASTNYGPTSHFAEHFHLLNKYVEKCQSILQESKPDNDVLVYFPIHDLWAKPARSSGGVHLLEVHHVDRWLLDLPFGKLTQQLWKDGYSFDFVSDRQLERLKVDSKGNLASGATSYKTLIIPSETYMPEETLASLLRLAQAGGKIIFQGKTPEQVAGFGKHDERQKTFLENVVQLSRKNTVQVGTDVDKLLAQNGVVQEEVSKKGLSYIRKIKNGKVIYFVSNLGNAFTEGWISLGKIKVAAKNDPLNGISVLAKRDSAGIAQVYLKLLPGQSCFLEEESGVAIVSNVKGKVKSVPVSGNWDITFLKGRPSLPETAKLQKLGSWTELSDSAVYFSGTARYTVTFDVPKSVLTKKGLQLDLGDVREVATVKINGKVLGTFWSIPFIADIQSGILKEKGNKMEIEVTNLSANYMRLRDKQLPDWKKFYDINVADITYKKFDASSWQPMPSGLLEPLKIVYQE</sequence>
<dbReference type="NCBIfam" id="NF045579">
    <property type="entry name" value="rhamnoside_JR"/>
    <property type="match status" value="1"/>
</dbReference>
<feature type="signal peptide" evidence="1">
    <location>
        <begin position="1"/>
        <end position="18"/>
    </location>
</feature>
<protein>
    <submittedName>
        <fullName evidence="2">Glycoside hydrolase</fullName>
    </submittedName>
</protein>
<evidence type="ECO:0000313" key="2">
    <source>
        <dbReference type="EMBL" id="REA59907.1"/>
    </source>
</evidence>
<dbReference type="InterPro" id="IPR008979">
    <property type="entry name" value="Galactose-bd-like_sf"/>
</dbReference>
<name>A0A3D8YA08_9BACT</name>